<dbReference type="PANTHER" id="PTHR11001">
    <property type="entry name" value="MITOCHONDRIAL FISSION PROCESS PROTEIN 1"/>
    <property type="match status" value="1"/>
</dbReference>
<feature type="compositionally biased region" description="Basic residues" evidence="4">
    <location>
        <begin position="19"/>
        <end position="28"/>
    </location>
</feature>
<evidence type="ECO:0000313" key="6">
    <source>
        <dbReference type="Proteomes" id="UP000324585"/>
    </source>
</evidence>
<dbReference type="InterPro" id="IPR019560">
    <property type="entry name" value="Mitochondrial_18_kDa_protein"/>
</dbReference>
<dbReference type="Pfam" id="PF10558">
    <property type="entry name" value="MTP18"/>
    <property type="match status" value="2"/>
</dbReference>
<accession>A0A5J4Z0U0</accession>
<dbReference type="GO" id="GO:0005739">
    <property type="term" value="C:mitochondrion"/>
    <property type="evidence" value="ECO:0007669"/>
    <property type="project" value="TreeGrafter"/>
</dbReference>
<protein>
    <recommendedName>
        <fullName evidence="2">Mitochondrial fission process protein 1</fullName>
    </recommendedName>
    <alternativeName>
        <fullName evidence="3">Mitochondrial 18 kDa protein</fullName>
    </alternativeName>
</protein>
<feature type="compositionally biased region" description="Low complexity" evidence="4">
    <location>
        <begin position="141"/>
        <end position="163"/>
    </location>
</feature>
<evidence type="ECO:0000256" key="3">
    <source>
        <dbReference type="ARBA" id="ARBA00029631"/>
    </source>
</evidence>
<dbReference type="GO" id="GO:0000266">
    <property type="term" value="P:mitochondrial fission"/>
    <property type="evidence" value="ECO:0007669"/>
    <property type="project" value="TreeGrafter"/>
</dbReference>
<dbReference type="AlphaFoldDB" id="A0A5J4Z0U0"/>
<feature type="region of interest" description="Disordered" evidence="4">
    <location>
        <begin position="1"/>
        <end position="37"/>
    </location>
</feature>
<proteinExistence type="inferred from homology"/>
<sequence length="361" mass="39149">MHRFTSRDGAQHPTFQHHLVPRSARHSQCRQEGERTERPRVAQVYNLPGPLNRIGHCPANFVVLLEERPKPVGILARRRSEGLDRCAHRTPMETDMNVQAAGGDGGERVGASPVSAGDGAKVKGGEMASFVPAAPATMPHTSPQGTKSVSSSSSSAASLPASTPDDKQEHQDSMPATGHADRLDEAEEYLEKSNVRFLGYASRLARVLGTKAAVMSQKARILAYSSDIGETGRPILSPGLVRALYGVTFAYVTADVANHAYIEYAKGNDRSTISRVVAQTFTFQIVCSVALPSLIIHQIMHQAESQFKKNFTNPRAIKYGPVAVGLAVIPLLPLIDHPVEKLIHAGFDTFWPHNGEKTHTD</sequence>
<organism evidence="5 6">
    <name type="scientific">Porphyridium purpureum</name>
    <name type="common">Red alga</name>
    <name type="synonym">Porphyridium cruentum</name>
    <dbReference type="NCBI Taxonomy" id="35688"/>
    <lineage>
        <taxon>Eukaryota</taxon>
        <taxon>Rhodophyta</taxon>
        <taxon>Bangiophyceae</taxon>
        <taxon>Porphyridiales</taxon>
        <taxon>Porphyridiaceae</taxon>
        <taxon>Porphyridium</taxon>
    </lineage>
</organism>
<comment type="similarity">
    <text evidence="1">Belongs to the MTFP1 family.</text>
</comment>
<feature type="region of interest" description="Disordered" evidence="4">
    <location>
        <begin position="96"/>
        <end position="121"/>
    </location>
</feature>
<gene>
    <name evidence="5" type="ORF">FVE85_0471</name>
</gene>
<evidence type="ECO:0000313" key="5">
    <source>
        <dbReference type="EMBL" id="KAA8496742.1"/>
    </source>
</evidence>
<evidence type="ECO:0000256" key="1">
    <source>
        <dbReference type="ARBA" id="ARBA00009224"/>
    </source>
</evidence>
<reference evidence="6" key="1">
    <citation type="journal article" date="2019" name="Nat. Commun.">
        <title>Expansion of phycobilisome linker gene families in mesophilic red algae.</title>
        <authorList>
            <person name="Lee J."/>
            <person name="Kim D."/>
            <person name="Bhattacharya D."/>
            <person name="Yoon H.S."/>
        </authorList>
    </citation>
    <scope>NUCLEOTIDE SEQUENCE [LARGE SCALE GENOMIC DNA]</scope>
    <source>
        <strain evidence="6">CCMP 1328</strain>
    </source>
</reference>
<evidence type="ECO:0000256" key="4">
    <source>
        <dbReference type="SAM" id="MobiDB-lite"/>
    </source>
</evidence>
<evidence type="ECO:0000256" key="2">
    <source>
        <dbReference type="ARBA" id="ARBA00017835"/>
    </source>
</evidence>
<dbReference type="OrthoDB" id="424969at2759"/>
<dbReference type="PANTHER" id="PTHR11001:SF2">
    <property type="entry name" value="MITOCHONDRIAL FISSION PROCESS PROTEIN 1"/>
    <property type="match status" value="1"/>
</dbReference>
<dbReference type="EMBL" id="VRMN01000002">
    <property type="protein sequence ID" value="KAA8496742.1"/>
    <property type="molecule type" value="Genomic_DNA"/>
</dbReference>
<name>A0A5J4Z0U0_PORPP</name>
<dbReference type="Proteomes" id="UP000324585">
    <property type="component" value="Unassembled WGS sequence"/>
</dbReference>
<comment type="caution">
    <text evidence="5">The sequence shown here is derived from an EMBL/GenBank/DDBJ whole genome shotgun (WGS) entry which is preliminary data.</text>
</comment>
<keyword evidence="6" id="KW-1185">Reference proteome</keyword>
<feature type="region of interest" description="Disordered" evidence="4">
    <location>
        <begin position="133"/>
        <end position="179"/>
    </location>
</feature>
<feature type="compositionally biased region" description="Basic and acidic residues" evidence="4">
    <location>
        <begin position="1"/>
        <end position="10"/>
    </location>
</feature>